<keyword evidence="3" id="KW-1185">Reference proteome</keyword>
<name>A0AAD3DBN2_9STRA</name>
<comment type="caution">
    <text evidence="2">The sequence shown here is derived from an EMBL/GenBank/DDBJ whole genome shotgun (WGS) entry which is preliminary data.</text>
</comment>
<reference evidence="2 3" key="1">
    <citation type="journal article" date="2021" name="Sci. Rep.">
        <title>The genome of the diatom Chaetoceros tenuissimus carries an ancient integrated fragment of an extant virus.</title>
        <authorList>
            <person name="Hongo Y."/>
            <person name="Kimura K."/>
            <person name="Takaki Y."/>
            <person name="Yoshida Y."/>
            <person name="Baba S."/>
            <person name="Kobayashi G."/>
            <person name="Nagasaki K."/>
            <person name="Hano T."/>
            <person name="Tomaru Y."/>
        </authorList>
    </citation>
    <scope>NUCLEOTIDE SEQUENCE [LARGE SCALE GENOMIC DNA]</scope>
    <source>
        <strain evidence="2 3">NIES-3715</strain>
    </source>
</reference>
<dbReference type="AlphaFoldDB" id="A0AAD3DBN2"/>
<dbReference type="EMBL" id="BLLK01000069">
    <property type="protein sequence ID" value="GFH59654.1"/>
    <property type="molecule type" value="Genomic_DNA"/>
</dbReference>
<sequence length="459" mass="52750">MSDETLILESSQIINLEEEEEKYFYIKVNDTSGLKRNLKIKIKSIPKHGQLYLGDNVQIVNASLLPQTLSFPYENGFFMKYIGNLDYFNEPYQMAQSEDTEEVRFIIRTSNSKKSSLQAIRFNIVNVNDPIEITSSERTKSIKTLSSLSFDPHNCGQETWNQRCISRAMIDDITVKDVDQNIDFVRVNVATSFGLVTLNKMYLNQTDFASCANRTQLEIDEEITWNCRGTGIGDTSMTFIAKPLELNNIFKRMTYESLEEGTDVILIKIYDGLGGDCLSRFEHNQKYIQNQYSGRMTVHNNCTTSEISIPINIGKYNSPELKSLRILPFQLIIAFGFACFTIFLFGVLIPCYKEYVTSRNFEQDDDLVEDLEDYDESQDERFSIDNDDNDYSVSSICSDKVSTFSEDDSKQEDNDNDDLLSFESSFDSADLDCQHEENLVEMVEIMTSEKKQVKTTLFR</sequence>
<dbReference type="Proteomes" id="UP001054902">
    <property type="component" value="Unassembled WGS sequence"/>
</dbReference>
<keyword evidence="1" id="KW-0812">Transmembrane</keyword>
<feature type="transmembrane region" description="Helical" evidence="1">
    <location>
        <begin position="327"/>
        <end position="349"/>
    </location>
</feature>
<accession>A0AAD3DBN2</accession>
<protein>
    <submittedName>
        <fullName evidence="2">Uncharacterized protein</fullName>
    </submittedName>
</protein>
<evidence type="ECO:0000313" key="3">
    <source>
        <dbReference type="Proteomes" id="UP001054902"/>
    </source>
</evidence>
<evidence type="ECO:0000313" key="2">
    <source>
        <dbReference type="EMBL" id="GFH59654.1"/>
    </source>
</evidence>
<gene>
    <name evidence="2" type="ORF">CTEN210_16130</name>
</gene>
<evidence type="ECO:0000256" key="1">
    <source>
        <dbReference type="SAM" id="Phobius"/>
    </source>
</evidence>
<proteinExistence type="predicted"/>
<organism evidence="2 3">
    <name type="scientific">Chaetoceros tenuissimus</name>
    <dbReference type="NCBI Taxonomy" id="426638"/>
    <lineage>
        <taxon>Eukaryota</taxon>
        <taxon>Sar</taxon>
        <taxon>Stramenopiles</taxon>
        <taxon>Ochrophyta</taxon>
        <taxon>Bacillariophyta</taxon>
        <taxon>Coscinodiscophyceae</taxon>
        <taxon>Chaetocerotophycidae</taxon>
        <taxon>Chaetocerotales</taxon>
        <taxon>Chaetocerotaceae</taxon>
        <taxon>Chaetoceros</taxon>
    </lineage>
</organism>
<keyword evidence="1" id="KW-1133">Transmembrane helix</keyword>
<keyword evidence="1" id="KW-0472">Membrane</keyword>